<evidence type="ECO:0000313" key="4">
    <source>
        <dbReference type="Proteomes" id="UP000235122"/>
    </source>
</evidence>
<dbReference type="InterPro" id="IPR011008">
    <property type="entry name" value="Dimeric_a/b-barrel"/>
</dbReference>
<comment type="similarity">
    <text evidence="1">Belongs to the YciI family.</text>
</comment>
<dbReference type="Proteomes" id="UP000235122">
    <property type="component" value="Unassembled WGS sequence"/>
</dbReference>
<comment type="caution">
    <text evidence="3">The sequence shown here is derived from an EMBL/GenBank/DDBJ whole genome shotgun (WGS) entry which is preliminary data.</text>
</comment>
<organism evidence="3 4">
    <name type="scientific">Winkia neuii</name>
    <dbReference type="NCBI Taxonomy" id="33007"/>
    <lineage>
        <taxon>Bacteria</taxon>
        <taxon>Bacillati</taxon>
        <taxon>Actinomycetota</taxon>
        <taxon>Actinomycetes</taxon>
        <taxon>Actinomycetales</taxon>
        <taxon>Actinomycetaceae</taxon>
        <taxon>Winkia</taxon>
    </lineage>
</organism>
<dbReference type="STRING" id="33007.HMPREF3198_01971"/>
<feature type="domain" description="YCII-related" evidence="2">
    <location>
        <begin position="1"/>
        <end position="86"/>
    </location>
</feature>
<evidence type="ECO:0000313" key="3">
    <source>
        <dbReference type="EMBL" id="PKY71723.1"/>
    </source>
</evidence>
<keyword evidence="4" id="KW-1185">Reference proteome</keyword>
<dbReference type="InterPro" id="IPR005545">
    <property type="entry name" value="YCII"/>
</dbReference>
<dbReference type="SUPFAM" id="SSF54909">
    <property type="entry name" value="Dimeric alpha+beta barrel"/>
    <property type="match status" value="1"/>
</dbReference>
<sequence length="95" mass="10490">MKVLVEYLYDESKSEQMNQVRPKHRAHLQDLFEKDVVVASGPLQGSGAPGAVILLNATSEGEALDLLSSDPFFENGFICKRTARVWNPVIGIFAQ</sequence>
<dbReference type="Gene3D" id="3.30.70.1060">
    <property type="entry name" value="Dimeric alpha+beta barrel"/>
    <property type="match status" value="1"/>
</dbReference>
<dbReference type="EMBL" id="PKKO01000006">
    <property type="protein sequence ID" value="PKY71723.1"/>
    <property type="molecule type" value="Genomic_DNA"/>
</dbReference>
<accession>A0A2I1IKR6</accession>
<name>A0A2I1IKR6_9ACTO</name>
<reference evidence="3 4" key="1">
    <citation type="submission" date="2017-12" db="EMBL/GenBank/DDBJ databases">
        <title>Phylogenetic diversity of female urinary microbiome.</title>
        <authorList>
            <person name="Thomas-White K."/>
            <person name="Wolfe A.J."/>
        </authorList>
    </citation>
    <scope>NUCLEOTIDE SEQUENCE [LARGE SCALE GENOMIC DNA]</scope>
    <source>
        <strain evidence="3 4">UMB0402</strain>
    </source>
</reference>
<protein>
    <recommendedName>
        <fullName evidence="2">YCII-related domain-containing protein</fullName>
    </recommendedName>
</protein>
<proteinExistence type="inferred from homology"/>
<evidence type="ECO:0000256" key="1">
    <source>
        <dbReference type="ARBA" id="ARBA00007689"/>
    </source>
</evidence>
<evidence type="ECO:0000259" key="2">
    <source>
        <dbReference type="Pfam" id="PF03795"/>
    </source>
</evidence>
<gene>
    <name evidence="3" type="ORF">CYJ19_10710</name>
</gene>
<dbReference type="Pfam" id="PF03795">
    <property type="entry name" value="YCII"/>
    <property type="match status" value="1"/>
</dbReference>
<dbReference type="AlphaFoldDB" id="A0A2I1IKR6"/>